<organism evidence="4 5">
    <name type="scientific">Actinomadura physcomitrii</name>
    <dbReference type="NCBI Taxonomy" id="2650748"/>
    <lineage>
        <taxon>Bacteria</taxon>
        <taxon>Bacillati</taxon>
        <taxon>Actinomycetota</taxon>
        <taxon>Actinomycetes</taxon>
        <taxon>Streptosporangiales</taxon>
        <taxon>Thermomonosporaceae</taxon>
        <taxon>Actinomadura</taxon>
    </lineage>
</organism>
<dbReference type="SMART" id="SM00822">
    <property type="entry name" value="PKS_KR"/>
    <property type="match status" value="1"/>
</dbReference>
<dbReference type="PANTHER" id="PTHR42879">
    <property type="entry name" value="3-OXOACYL-(ACYL-CARRIER-PROTEIN) REDUCTASE"/>
    <property type="match status" value="1"/>
</dbReference>
<dbReference type="InterPro" id="IPR002347">
    <property type="entry name" value="SDR_fam"/>
</dbReference>
<dbReference type="GO" id="GO:0016491">
    <property type="term" value="F:oxidoreductase activity"/>
    <property type="evidence" value="ECO:0007669"/>
    <property type="project" value="UniProtKB-KW"/>
</dbReference>
<reference evidence="4" key="1">
    <citation type="submission" date="2019-12" db="EMBL/GenBank/DDBJ databases">
        <title>Actinomadura physcomitrii sp. nov., a novel actinomycete isolated from moss [Physcomitrium sphaericum (Ludw) Fuernr].</title>
        <authorList>
            <person name="Zhuang X."/>
        </authorList>
    </citation>
    <scope>NUCLEOTIDE SEQUENCE [LARGE SCALE GENOMIC DNA]</scope>
    <source>
        <strain evidence="4">LD22</strain>
    </source>
</reference>
<evidence type="ECO:0000313" key="4">
    <source>
        <dbReference type="EMBL" id="MWA04735.1"/>
    </source>
</evidence>
<keyword evidence="5" id="KW-1185">Reference proteome</keyword>
<comment type="caution">
    <text evidence="4">The sequence shown here is derived from an EMBL/GenBank/DDBJ whole genome shotgun (WGS) entry which is preliminary data.</text>
</comment>
<evidence type="ECO:0000259" key="3">
    <source>
        <dbReference type="SMART" id="SM00822"/>
    </source>
</evidence>
<dbReference type="Proteomes" id="UP000462055">
    <property type="component" value="Unassembled WGS sequence"/>
</dbReference>
<protein>
    <submittedName>
        <fullName evidence="4">SDR family oxidoreductase</fullName>
    </submittedName>
</protein>
<dbReference type="SUPFAM" id="SSF51735">
    <property type="entry name" value="NAD(P)-binding Rossmann-fold domains"/>
    <property type="match status" value="1"/>
</dbReference>
<evidence type="ECO:0000313" key="5">
    <source>
        <dbReference type="Proteomes" id="UP000462055"/>
    </source>
</evidence>
<gene>
    <name evidence="4" type="ORF">F8568_031065</name>
</gene>
<dbReference type="PANTHER" id="PTHR42879:SF2">
    <property type="entry name" value="3-OXOACYL-[ACYL-CARRIER-PROTEIN] REDUCTASE FABG"/>
    <property type="match status" value="1"/>
</dbReference>
<keyword evidence="2" id="KW-0560">Oxidoreductase</keyword>
<dbReference type="InterPro" id="IPR057326">
    <property type="entry name" value="KR_dom"/>
</dbReference>
<feature type="domain" description="Ketoreductase" evidence="3">
    <location>
        <begin position="28"/>
        <end position="222"/>
    </location>
</feature>
<dbReference type="Pfam" id="PF13561">
    <property type="entry name" value="adh_short_C2"/>
    <property type="match status" value="1"/>
</dbReference>
<proteinExistence type="inferred from homology"/>
<dbReference type="PRINTS" id="PR00080">
    <property type="entry name" value="SDRFAMILY"/>
</dbReference>
<evidence type="ECO:0000256" key="1">
    <source>
        <dbReference type="ARBA" id="ARBA00006484"/>
    </source>
</evidence>
<dbReference type="InterPro" id="IPR036291">
    <property type="entry name" value="NAD(P)-bd_dom_sf"/>
</dbReference>
<dbReference type="PRINTS" id="PR00081">
    <property type="entry name" value="GDHRDH"/>
</dbReference>
<name>A0A6I4MJI8_9ACTN</name>
<comment type="similarity">
    <text evidence="1">Belongs to the short-chain dehydrogenases/reductases (SDR) family.</text>
</comment>
<dbReference type="Gene3D" id="3.40.50.720">
    <property type="entry name" value="NAD(P)-binding Rossmann-like Domain"/>
    <property type="match status" value="1"/>
</dbReference>
<accession>A0A6I4MJI8</accession>
<dbReference type="AlphaFoldDB" id="A0A6I4MJI8"/>
<sequence>MITTTCGRWRGGGTDAGGCPVTGASGRRTALVTGASRGLGGAISAALARDGARVAINYRRDEAAAAALRARITEAGGRAELFRADITDEAAVEELYDRVVAVFGSLDILVLNATGPQPDLPVEELRWRDVLDQLEFFVKSPLLLVRKAVPGMRERGFGRIVQIGSDVVALGPARSSAYVAAKSAQLGLTRSWARELGPHGITVNTVAPGWIPTDRHDSIGPDARDAYAASVPLGHFGAPADIGEAVAFLASDRAAFITGQTLTVNGGMVFV</sequence>
<dbReference type="InterPro" id="IPR050259">
    <property type="entry name" value="SDR"/>
</dbReference>
<dbReference type="EMBL" id="WBMS02000030">
    <property type="protein sequence ID" value="MWA04735.1"/>
    <property type="molecule type" value="Genomic_DNA"/>
</dbReference>
<dbReference type="FunFam" id="3.40.50.720:FF:000084">
    <property type="entry name" value="Short-chain dehydrogenase reductase"/>
    <property type="match status" value="1"/>
</dbReference>
<evidence type="ECO:0000256" key="2">
    <source>
        <dbReference type="ARBA" id="ARBA00023002"/>
    </source>
</evidence>